<evidence type="ECO:0000256" key="4">
    <source>
        <dbReference type="ARBA" id="ARBA00020771"/>
    </source>
</evidence>
<evidence type="ECO:0000256" key="1">
    <source>
        <dbReference type="ARBA" id="ARBA00004694"/>
    </source>
</evidence>
<feature type="binding site" evidence="11">
    <location>
        <position position="130"/>
    </location>
    <ligand>
        <name>Zn(2+)</name>
        <dbReference type="ChEBI" id="CHEBI:29105"/>
        <note>catalytic</note>
    </ligand>
</feature>
<evidence type="ECO:0000256" key="2">
    <source>
        <dbReference type="ARBA" id="ARBA00008055"/>
    </source>
</evidence>
<feature type="binding site" evidence="11">
    <location>
        <position position="122"/>
    </location>
    <ligand>
        <name>Zn(2+)</name>
        <dbReference type="ChEBI" id="CHEBI:29105"/>
        <note>catalytic</note>
    </ligand>
</feature>
<dbReference type="eggNOG" id="arCOG04300">
    <property type="taxonomic scope" value="Archaea"/>
</dbReference>
<evidence type="ECO:0000256" key="13">
    <source>
        <dbReference type="RuleBase" id="RU000515"/>
    </source>
</evidence>
<dbReference type="InterPro" id="IPR001731">
    <property type="entry name" value="ALAD"/>
</dbReference>
<evidence type="ECO:0000313" key="16">
    <source>
        <dbReference type="Proteomes" id="UP000001107"/>
    </source>
</evidence>
<dbReference type="NCBIfam" id="NF006762">
    <property type="entry name" value="PRK09283.1"/>
    <property type="match status" value="1"/>
</dbReference>
<dbReference type="GO" id="GO:0008270">
    <property type="term" value="F:zinc ion binding"/>
    <property type="evidence" value="ECO:0007669"/>
    <property type="project" value="TreeGrafter"/>
</dbReference>
<feature type="binding site" evidence="10">
    <location>
        <position position="217"/>
    </location>
    <ligand>
        <name>5-aminolevulinate</name>
        <dbReference type="ChEBI" id="CHEBI:356416"/>
        <label>1</label>
    </ligand>
</feature>
<dbReference type="Proteomes" id="UP000001107">
    <property type="component" value="Chromosome"/>
</dbReference>
<evidence type="ECO:0000256" key="14">
    <source>
        <dbReference type="RuleBase" id="RU004161"/>
    </source>
</evidence>
<comment type="similarity">
    <text evidence="2 14">Belongs to the ALAD family.</text>
</comment>
<gene>
    <name evidence="15" type="ordered locus">Mevan_0571</name>
</gene>
<reference evidence="15" key="1">
    <citation type="submission" date="2007-06" db="EMBL/GenBank/DDBJ databases">
        <title>Complete sequence of Methanococcus vannielii SB.</title>
        <authorList>
            <consortium name="US DOE Joint Genome Institute"/>
            <person name="Copeland A."/>
            <person name="Lucas S."/>
            <person name="Lapidus A."/>
            <person name="Barry K."/>
            <person name="Glavina del Rio T."/>
            <person name="Dalin E."/>
            <person name="Tice H."/>
            <person name="Pitluck S."/>
            <person name="Chain P."/>
            <person name="Malfatti S."/>
            <person name="Shin M."/>
            <person name="Vergez L."/>
            <person name="Schmutz J."/>
            <person name="Larimer F."/>
            <person name="Land M."/>
            <person name="Hauser L."/>
            <person name="Kyrpides N."/>
            <person name="Anderson I."/>
            <person name="Sieprawska-Lupa M."/>
            <person name="Whitman W.B."/>
            <person name="Richardson P."/>
        </authorList>
    </citation>
    <scope>NUCLEOTIDE SEQUENCE [LARGE SCALE GENOMIC DNA]</scope>
    <source>
        <strain evidence="15">SB</strain>
    </source>
</reference>
<evidence type="ECO:0000256" key="8">
    <source>
        <dbReference type="ARBA" id="ARBA00047651"/>
    </source>
</evidence>
<evidence type="ECO:0000256" key="12">
    <source>
        <dbReference type="PIRSR" id="PIRSR001415-5"/>
    </source>
</evidence>
<organism evidence="15 16">
    <name type="scientific">Methanococcus vannielii (strain ATCC 35089 / DSM 1224 / JCM 13029 / OCM 148 / SB)</name>
    <dbReference type="NCBI Taxonomy" id="406327"/>
    <lineage>
        <taxon>Archaea</taxon>
        <taxon>Methanobacteriati</taxon>
        <taxon>Methanobacteriota</taxon>
        <taxon>Methanomada group</taxon>
        <taxon>Methanococci</taxon>
        <taxon>Methanococcales</taxon>
        <taxon>Methanococcaceae</taxon>
        <taxon>Methanococcus</taxon>
    </lineage>
</organism>
<comment type="subunit">
    <text evidence="13">Homooctamer.</text>
</comment>
<dbReference type="UniPathway" id="UPA00251">
    <property type="reaction ID" value="UER00318"/>
</dbReference>
<proteinExistence type="inferred from homology"/>
<dbReference type="CDD" id="cd00384">
    <property type="entry name" value="ALAD_PBGS"/>
    <property type="match status" value="1"/>
</dbReference>
<dbReference type="OrthoDB" id="8493at2157"/>
<keyword evidence="7 13" id="KW-0627">Porphyrin biosynthesis</keyword>
<keyword evidence="6 13" id="KW-0456">Lyase</keyword>
<dbReference type="HOGENOM" id="CLU_035731_0_0_2"/>
<feature type="active site" description="Schiff-base intermediate with substrate" evidence="9">
    <location>
        <position position="248"/>
    </location>
</feature>
<dbReference type="EC" id="4.2.1.24" evidence="3 13"/>
<keyword evidence="5" id="KW-0350">Heme biosynthesis</keyword>
<dbReference type="RefSeq" id="WP_011972381.1">
    <property type="nucleotide sequence ID" value="NC_009634.1"/>
</dbReference>
<dbReference type="SMART" id="SM01004">
    <property type="entry name" value="ALAD"/>
    <property type="match status" value="1"/>
</dbReference>
<feature type="binding site" evidence="10">
    <location>
        <position position="313"/>
    </location>
    <ligand>
        <name>5-aminolevulinate</name>
        <dbReference type="ChEBI" id="CHEBI:356416"/>
        <label>2</label>
    </ligand>
</feature>
<evidence type="ECO:0000256" key="11">
    <source>
        <dbReference type="PIRSR" id="PIRSR001415-3"/>
    </source>
</evidence>
<dbReference type="GO" id="GO:0004655">
    <property type="term" value="F:porphobilinogen synthase activity"/>
    <property type="evidence" value="ECO:0007669"/>
    <property type="project" value="UniProtKB-EC"/>
</dbReference>
<dbReference type="SUPFAM" id="SSF51569">
    <property type="entry name" value="Aldolase"/>
    <property type="match status" value="1"/>
</dbReference>
<evidence type="ECO:0000256" key="10">
    <source>
        <dbReference type="PIRSR" id="PIRSR001415-2"/>
    </source>
</evidence>
<dbReference type="InterPro" id="IPR013785">
    <property type="entry name" value="Aldolase_TIM"/>
</dbReference>
<evidence type="ECO:0000256" key="5">
    <source>
        <dbReference type="ARBA" id="ARBA00023133"/>
    </source>
</evidence>
<protein>
    <recommendedName>
        <fullName evidence="4 13">Delta-aminolevulinic acid dehydratase</fullName>
        <ecNumber evidence="3 13">4.2.1.24</ecNumber>
    </recommendedName>
</protein>
<feature type="binding site" evidence="12">
    <location>
        <position position="233"/>
    </location>
    <ligand>
        <name>Mg(2+)</name>
        <dbReference type="ChEBI" id="CHEBI:18420"/>
    </ligand>
</feature>
<dbReference type="GO" id="GO:0005829">
    <property type="term" value="C:cytosol"/>
    <property type="evidence" value="ECO:0007669"/>
    <property type="project" value="TreeGrafter"/>
</dbReference>
<comment type="catalytic activity">
    <reaction evidence="8 13">
        <text>2 5-aminolevulinate = porphobilinogen + 2 H2O + H(+)</text>
        <dbReference type="Rhea" id="RHEA:24064"/>
        <dbReference type="ChEBI" id="CHEBI:15377"/>
        <dbReference type="ChEBI" id="CHEBI:15378"/>
        <dbReference type="ChEBI" id="CHEBI:58126"/>
        <dbReference type="ChEBI" id="CHEBI:356416"/>
        <dbReference type="EC" id="4.2.1.24"/>
    </reaction>
</comment>
<dbReference type="STRING" id="406327.Mevan_0571"/>
<feature type="binding site" evidence="10">
    <location>
        <position position="205"/>
    </location>
    <ligand>
        <name>5-aminolevulinate</name>
        <dbReference type="ChEBI" id="CHEBI:356416"/>
        <label>1</label>
    </ligand>
</feature>
<keyword evidence="11" id="KW-0479">Metal-binding</keyword>
<feature type="active site" description="Schiff-base intermediate with substrate" evidence="9">
    <location>
        <position position="195"/>
    </location>
</feature>
<evidence type="ECO:0000256" key="3">
    <source>
        <dbReference type="ARBA" id="ARBA00012053"/>
    </source>
</evidence>
<dbReference type="PANTHER" id="PTHR11458">
    <property type="entry name" value="DELTA-AMINOLEVULINIC ACID DEHYDRATASE"/>
    <property type="match status" value="1"/>
</dbReference>
<dbReference type="PANTHER" id="PTHR11458:SF0">
    <property type="entry name" value="DELTA-AMINOLEVULINIC ACID DEHYDRATASE"/>
    <property type="match status" value="1"/>
</dbReference>
<dbReference type="PIRSF" id="PIRSF001415">
    <property type="entry name" value="Porphbilin_synth"/>
    <property type="match status" value="1"/>
</dbReference>
<dbReference type="Pfam" id="PF00490">
    <property type="entry name" value="ALAD"/>
    <property type="match status" value="1"/>
</dbReference>
<name>A6UPQ6_METVS</name>
<dbReference type="FunFam" id="3.20.20.70:FF:000019">
    <property type="entry name" value="Delta-aminolevulinic acid dehydratase"/>
    <property type="match status" value="1"/>
</dbReference>
<accession>A6UPQ6</accession>
<evidence type="ECO:0000313" key="15">
    <source>
        <dbReference type="EMBL" id="ABR54478.1"/>
    </source>
</evidence>
<dbReference type="InterPro" id="IPR030656">
    <property type="entry name" value="ALAD_AS"/>
</dbReference>
<keyword evidence="16" id="KW-1185">Reference proteome</keyword>
<dbReference type="PROSITE" id="PS00169">
    <property type="entry name" value="D_ALA_DEHYDRATASE"/>
    <property type="match status" value="1"/>
</dbReference>
<dbReference type="EMBL" id="CP000742">
    <property type="protein sequence ID" value="ABR54478.1"/>
    <property type="molecule type" value="Genomic_DNA"/>
</dbReference>
<dbReference type="GeneID" id="5326024"/>
<sequence>MIMRPRRLRKSEKIRNLVRETTLTKNDLIMPIFIDENLNENEKTPISSMPGQFRFGISAAILECIEISNLGVLAVILFGIPKEKDPFALSAFDENGGVQKVIRAVKKKLGDSLLVIADVCMCEYTSHGHCGIVSNNEVLNDETLEVLADIALSYAKAGVDIVAPSDMMDGRVLKIRKTLDENEFENVSIMSYAAKYASAFYGPFREAAESTPQFGDRKTYQMDSGNSREALKEIQMDVLEGADMILVKPALSYLDIIKTAKENTLIPVGGYSVSGEYAMIESAAEKGWIDREKAIFEALLSIKRAGADFIITYWAKEISKKL</sequence>
<dbReference type="KEGG" id="mvn:Mevan_0571"/>
<comment type="pathway">
    <text evidence="1">Porphyrin-containing compound metabolism; protoporphyrin-IX biosynthesis; coproporphyrinogen-III from 5-aminolevulinate: step 1/4.</text>
</comment>
<evidence type="ECO:0000256" key="9">
    <source>
        <dbReference type="PIRSR" id="PIRSR001415-1"/>
    </source>
</evidence>
<evidence type="ECO:0000256" key="7">
    <source>
        <dbReference type="ARBA" id="ARBA00023244"/>
    </source>
</evidence>
<feature type="binding site" evidence="10">
    <location>
        <position position="274"/>
    </location>
    <ligand>
        <name>5-aminolevulinate</name>
        <dbReference type="ChEBI" id="CHEBI:356416"/>
        <label>2</label>
    </ligand>
</feature>
<feature type="binding site" evidence="11">
    <location>
        <position position="120"/>
    </location>
    <ligand>
        <name>Zn(2+)</name>
        <dbReference type="ChEBI" id="CHEBI:29105"/>
        <note>catalytic</note>
    </ligand>
</feature>
<keyword evidence="12" id="KW-0460">Magnesium</keyword>
<evidence type="ECO:0000256" key="6">
    <source>
        <dbReference type="ARBA" id="ARBA00023239"/>
    </source>
</evidence>
<keyword evidence="11" id="KW-0862">Zinc</keyword>
<dbReference type="Gene3D" id="3.20.20.70">
    <property type="entry name" value="Aldolase class I"/>
    <property type="match status" value="1"/>
</dbReference>
<dbReference type="PRINTS" id="PR00144">
    <property type="entry name" value="DALDHYDRTASE"/>
</dbReference>
<dbReference type="AlphaFoldDB" id="A6UPQ6"/>
<dbReference type="GO" id="GO:0006782">
    <property type="term" value="P:protoporphyrinogen IX biosynthetic process"/>
    <property type="evidence" value="ECO:0007669"/>
    <property type="project" value="UniProtKB-UniPathway"/>
</dbReference>